<dbReference type="EMBL" id="RQET01000004">
    <property type="protein sequence ID" value="TGK12317.1"/>
    <property type="molecule type" value="Genomic_DNA"/>
</dbReference>
<sequence length="230" mass="25731">MHVRLSHPIGDWILGSVFAVFFPFSVLLGLFYPAVILDQGVSHRIFYFHVPVAWVALYGPVISSVCAVIYLWKKAPIWDTLSLSANKISLLFAAGVLFSGPIWAYSAWGTPWDFTDARLQSFFVLVLSLVAYFLLRGLVLDPGKKRIFSAFLSLICTANAIMTWGAIRWVENPGNHPESVLGKGGMDPDMKSAFWAGVLGYHVLFLVLYRLVYRLDKSLAAREDLVLDED</sequence>
<comment type="similarity">
    <text evidence="3">Belongs to the CcmC/CycZ/HelC family.</text>
</comment>
<reference evidence="11" key="1">
    <citation type="journal article" date="2019" name="PLoS Negl. Trop. Dis.">
        <title>Revisiting the worldwide diversity of Leptospira species in the environment.</title>
        <authorList>
            <person name="Vincent A.T."/>
            <person name="Schiettekatte O."/>
            <person name="Bourhy P."/>
            <person name="Veyrier F.J."/>
            <person name="Picardeau M."/>
        </authorList>
    </citation>
    <scope>NUCLEOTIDE SEQUENCE [LARGE SCALE GENOMIC DNA]</scope>
    <source>
        <strain evidence="11">SSW15</strain>
    </source>
</reference>
<keyword evidence="6" id="KW-0201">Cytochrome c-type biogenesis</keyword>
<dbReference type="RefSeq" id="WP_135767716.1">
    <property type="nucleotide sequence ID" value="NZ_RQET01000004.1"/>
</dbReference>
<comment type="caution">
    <text evidence="11">The sequence shown here is derived from an EMBL/GenBank/DDBJ whole genome shotgun (WGS) entry which is preliminary data.</text>
</comment>
<evidence type="ECO:0000259" key="10">
    <source>
        <dbReference type="Pfam" id="PF01578"/>
    </source>
</evidence>
<dbReference type="InterPro" id="IPR003557">
    <property type="entry name" value="Cyt_c_biogenesis_CcmC"/>
</dbReference>
<evidence type="ECO:0000256" key="4">
    <source>
        <dbReference type="ARBA" id="ARBA00016463"/>
    </source>
</evidence>
<keyword evidence="5 9" id="KW-0812">Transmembrane</keyword>
<feature type="transmembrane region" description="Helical" evidence="9">
    <location>
        <begin position="84"/>
        <end position="105"/>
    </location>
</feature>
<dbReference type="GO" id="GO:0015232">
    <property type="term" value="F:heme transmembrane transporter activity"/>
    <property type="evidence" value="ECO:0007669"/>
    <property type="project" value="InterPro"/>
</dbReference>
<evidence type="ECO:0000256" key="2">
    <source>
        <dbReference type="ARBA" id="ARBA00004141"/>
    </source>
</evidence>
<gene>
    <name evidence="11" type="ORF">EHO60_08660</name>
</gene>
<dbReference type="OrthoDB" id="9814290at2"/>
<dbReference type="PANTHER" id="PTHR30071">
    <property type="entry name" value="HEME EXPORTER PROTEIN C"/>
    <property type="match status" value="1"/>
</dbReference>
<feature type="transmembrane region" description="Helical" evidence="9">
    <location>
        <begin position="52"/>
        <end position="72"/>
    </location>
</feature>
<proteinExistence type="inferred from homology"/>
<dbReference type="Pfam" id="PF01578">
    <property type="entry name" value="Cytochrom_C_asm"/>
    <property type="match status" value="1"/>
</dbReference>
<feature type="domain" description="Cytochrome c assembly protein" evidence="10">
    <location>
        <begin position="17"/>
        <end position="169"/>
    </location>
</feature>
<evidence type="ECO:0000256" key="8">
    <source>
        <dbReference type="ARBA" id="ARBA00023136"/>
    </source>
</evidence>
<comment type="subcellular location">
    <subcellularLocation>
        <location evidence="2">Membrane</location>
        <topology evidence="2">Multi-pass membrane protein</topology>
    </subcellularLocation>
</comment>
<dbReference type="GO" id="GO:0005886">
    <property type="term" value="C:plasma membrane"/>
    <property type="evidence" value="ECO:0007669"/>
    <property type="project" value="TreeGrafter"/>
</dbReference>
<evidence type="ECO:0000256" key="6">
    <source>
        <dbReference type="ARBA" id="ARBA00022748"/>
    </source>
</evidence>
<evidence type="ECO:0000313" key="12">
    <source>
        <dbReference type="Proteomes" id="UP000298458"/>
    </source>
</evidence>
<evidence type="ECO:0000256" key="7">
    <source>
        <dbReference type="ARBA" id="ARBA00022989"/>
    </source>
</evidence>
<feature type="transmembrane region" description="Helical" evidence="9">
    <location>
        <begin position="193"/>
        <end position="212"/>
    </location>
</feature>
<dbReference type="GO" id="GO:0017004">
    <property type="term" value="P:cytochrome complex assembly"/>
    <property type="evidence" value="ECO:0007669"/>
    <property type="project" value="UniProtKB-KW"/>
</dbReference>
<keyword evidence="8 9" id="KW-0472">Membrane</keyword>
<organism evidence="11 12">
    <name type="scientific">Leptospira fletcheri</name>
    <dbReference type="NCBI Taxonomy" id="2484981"/>
    <lineage>
        <taxon>Bacteria</taxon>
        <taxon>Pseudomonadati</taxon>
        <taxon>Spirochaetota</taxon>
        <taxon>Spirochaetia</taxon>
        <taxon>Leptospirales</taxon>
        <taxon>Leptospiraceae</taxon>
        <taxon>Leptospira</taxon>
    </lineage>
</organism>
<dbReference type="PRINTS" id="PR01386">
    <property type="entry name" value="CCMCBIOGNSIS"/>
</dbReference>
<dbReference type="InterPro" id="IPR002541">
    <property type="entry name" value="Cyt_c_assembly"/>
</dbReference>
<comment type="function">
    <text evidence="1">Required for the export of heme to the periplasm for the biogenesis of c-type cytochromes.</text>
</comment>
<feature type="transmembrane region" description="Helical" evidence="9">
    <location>
        <begin position="117"/>
        <end position="135"/>
    </location>
</feature>
<name>A0A4R9GI09_9LEPT</name>
<evidence type="ECO:0000256" key="3">
    <source>
        <dbReference type="ARBA" id="ARBA00005840"/>
    </source>
</evidence>
<feature type="transmembrane region" description="Helical" evidence="9">
    <location>
        <begin position="12"/>
        <end position="32"/>
    </location>
</feature>
<dbReference type="AlphaFoldDB" id="A0A4R9GI09"/>
<accession>A0A4R9GI09</accession>
<evidence type="ECO:0000313" key="11">
    <source>
        <dbReference type="EMBL" id="TGK12317.1"/>
    </source>
</evidence>
<evidence type="ECO:0000256" key="1">
    <source>
        <dbReference type="ARBA" id="ARBA00002442"/>
    </source>
</evidence>
<feature type="transmembrane region" description="Helical" evidence="9">
    <location>
        <begin position="147"/>
        <end position="167"/>
    </location>
</feature>
<protein>
    <recommendedName>
        <fullName evidence="4">Heme exporter protein C</fullName>
    </recommendedName>
</protein>
<dbReference type="Proteomes" id="UP000298458">
    <property type="component" value="Unassembled WGS sequence"/>
</dbReference>
<evidence type="ECO:0000256" key="5">
    <source>
        <dbReference type="ARBA" id="ARBA00022692"/>
    </source>
</evidence>
<dbReference type="InterPro" id="IPR045062">
    <property type="entry name" value="Cyt_c_biogenesis_CcsA/CcmC"/>
</dbReference>
<keyword evidence="12" id="KW-1185">Reference proteome</keyword>
<dbReference type="PANTHER" id="PTHR30071:SF1">
    <property type="entry name" value="CYTOCHROME B_B6 PROTEIN-RELATED"/>
    <property type="match status" value="1"/>
</dbReference>
<evidence type="ECO:0000256" key="9">
    <source>
        <dbReference type="SAM" id="Phobius"/>
    </source>
</evidence>
<keyword evidence="7 9" id="KW-1133">Transmembrane helix</keyword>
<dbReference type="GO" id="GO:0020037">
    <property type="term" value="F:heme binding"/>
    <property type="evidence" value="ECO:0007669"/>
    <property type="project" value="InterPro"/>
</dbReference>